<dbReference type="Proteomes" id="UP000252800">
    <property type="component" value="Unassembled WGS sequence"/>
</dbReference>
<reference evidence="1 2" key="1">
    <citation type="submission" date="2015-06" db="EMBL/GenBank/DDBJ databases">
        <title>The Genome Sequence of Enterococcus cecorum 170AEA1.</title>
        <authorList>
            <consortium name="The Broad Institute Genomics Platform"/>
            <consortium name="The Broad Institute Genome Sequencing Center for Infectious Disease"/>
            <person name="Earl A.M."/>
            <person name="Van Tyne D."/>
            <person name="Lebreton F."/>
            <person name="Saavedra J.T."/>
            <person name="Gilmore M.S."/>
            <person name="Manson McGuire A."/>
            <person name="Clock S."/>
            <person name="Crupain M."/>
            <person name="Rangan U."/>
            <person name="Young S."/>
            <person name="Abouelleil A."/>
            <person name="Cao P."/>
            <person name="Chapman S.B."/>
            <person name="Griggs A."/>
            <person name="Priest M."/>
            <person name="Shea T."/>
            <person name="Wortman J."/>
            <person name="Nusbaum C."/>
            <person name="Birren B."/>
        </authorList>
    </citation>
    <scope>NUCLEOTIDE SEQUENCE [LARGE SCALE GENOMIC DNA]</scope>
    <source>
        <strain evidence="1 2">170AEA1</strain>
    </source>
</reference>
<dbReference type="EMBL" id="LEOY01000023">
    <property type="protein sequence ID" value="RBR27476.1"/>
    <property type="molecule type" value="Genomic_DNA"/>
</dbReference>
<comment type="caution">
    <text evidence="1">The sequence shown here is derived from an EMBL/GenBank/DDBJ whole genome shotgun (WGS) entry which is preliminary data.</text>
</comment>
<organism evidence="1 2">
    <name type="scientific">Enterococcus cecorum</name>
    <dbReference type="NCBI Taxonomy" id="44008"/>
    <lineage>
        <taxon>Bacteria</taxon>
        <taxon>Bacillati</taxon>
        <taxon>Bacillota</taxon>
        <taxon>Bacilli</taxon>
        <taxon>Lactobacillales</taxon>
        <taxon>Enterococcaceae</taxon>
        <taxon>Enterococcus</taxon>
    </lineage>
</organism>
<gene>
    <name evidence="1" type="ORF">EB18_02163</name>
</gene>
<proteinExistence type="predicted"/>
<accession>A0A366SF32</accession>
<name>A0A366SF32_9ENTE</name>
<sequence>MSLLNNIKKTCPSTTTFIKKLLS</sequence>
<dbReference type="AlphaFoldDB" id="A0A366SF32"/>
<feature type="non-terminal residue" evidence="1">
    <location>
        <position position="23"/>
    </location>
</feature>
<protein>
    <submittedName>
        <fullName evidence="1">Uncharacterized protein</fullName>
    </submittedName>
</protein>
<evidence type="ECO:0000313" key="1">
    <source>
        <dbReference type="EMBL" id="RBR27476.1"/>
    </source>
</evidence>
<evidence type="ECO:0000313" key="2">
    <source>
        <dbReference type="Proteomes" id="UP000252800"/>
    </source>
</evidence>